<keyword evidence="4" id="KW-0602">Photosynthesis</keyword>
<reference evidence="14" key="2">
    <citation type="submission" date="2020-09" db="EMBL/GenBank/DDBJ databases">
        <authorList>
            <person name="Sun Q."/>
            <person name="Zhou Y."/>
        </authorList>
    </citation>
    <scope>NUCLEOTIDE SEQUENCE</scope>
    <source>
        <strain evidence="14">CGMCC 1.15367</strain>
    </source>
</reference>
<dbReference type="GO" id="GO:0019253">
    <property type="term" value="P:reductive pentose-phosphate cycle"/>
    <property type="evidence" value="ECO:0007669"/>
    <property type="project" value="UniProtKB-KW"/>
</dbReference>
<evidence type="ECO:0000256" key="11">
    <source>
        <dbReference type="ARBA" id="ARBA00047663"/>
    </source>
</evidence>
<keyword evidence="8" id="KW-0418">Kinase</keyword>
<evidence type="ECO:0000259" key="13">
    <source>
        <dbReference type="Pfam" id="PF00485"/>
    </source>
</evidence>
<evidence type="ECO:0000256" key="3">
    <source>
        <dbReference type="ARBA" id="ARBA00012042"/>
    </source>
</evidence>
<keyword evidence="12" id="KW-0472">Membrane</keyword>
<keyword evidence="12" id="KW-1133">Transmembrane helix</keyword>
<accession>A0A917ECZ6</accession>
<dbReference type="InterPro" id="IPR027417">
    <property type="entry name" value="P-loop_NTPase"/>
</dbReference>
<keyword evidence="15" id="KW-1185">Reference proteome</keyword>
<evidence type="ECO:0000256" key="8">
    <source>
        <dbReference type="ARBA" id="ARBA00022777"/>
    </source>
</evidence>
<proteinExistence type="inferred from homology"/>
<evidence type="ECO:0000256" key="6">
    <source>
        <dbReference type="ARBA" id="ARBA00022679"/>
    </source>
</evidence>
<evidence type="ECO:0000256" key="10">
    <source>
        <dbReference type="ARBA" id="ARBA00031382"/>
    </source>
</evidence>
<feature type="domain" description="Phosphoribulokinase/uridine kinase" evidence="13">
    <location>
        <begin position="422"/>
        <end position="603"/>
    </location>
</feature>
<evidence type="ECO:0000256" key="7">
    <source>
        <dbReference type="ARBA" id="ARBA00022741"/>
    </source>
</evidence>
<evidence type="ECO:0000313" key="15">
    <source>
        <dbReference type="Proteomes" id="UP000644699"/>
    </source>
</evidence>
<keyword evidence="9" id="KW-0067">ATP-binding</keyword>
<dbReference type="InterPro" id="IPR006082">
    <property type="entry name" value="PRK"/>
</dbReference>
<keyword evidence="5" id="KW-0113">Calvin cycle</keyword>
<dbReference type="GO" id="GO:0008974">
    <property type="term" value="F:phosphoribulokinase activity"/>
    <property type="evidence" value="ECO:0007669"/>
    <property type="project" value="UniProtKB-EC"/>
</dbReference>
<feature type="transmembrane region" description="Helical" evidence="12">
    <location>
        <begin position="21"/>
        <end position="41"/>
    </location>
</feature>
<dbReference type="Pfam" id="PF00485">
    <property type="entry name" value="PRK"/>
    <property type="match status" value="1"/>
</dbReference>
<evidence type="ECO:0000256" key="5">
    <source>
        <dbReference type="ARBA" id="ARBA00022567"/>
    </source>
</evidence>
<name>A0A917ECZ6_9HYPH</name>
<dbReference type="EC" id="2.7.1.19" evidence="3"/>
<feature type="transmembrane region" description="Helical" evidence="12">
    <location>
        <begin position="291"/>
        <end position="308"/>
    </location>
</feature>
<feature type="transmembrane region" description="Helical" evidence="12">
    <location>
        <begin position="133"/>
        <end position="151"/>
    </location>
</feature>
<organism evidence="14 15">
    <name type="scientific">Aureimonas endophytica</name>
    <dbReference type="NCBI Taxonomy" id="2027858"/>
    <lineage>
        <taxon>Bacteria</taxon>
        <taxon>Pseudomonadati</taxon>
        <taxon>Pseudomonadota</taxon>
        <taxon>Alphaproteobacteria</taxon>
        <taxon>Hyphomicrobiales</taxon>
        <taxon>Aurantimonadaceae</taxon>
        <taxon>Aureimonas</taxon>
    </lineage>
</organism>
<dbReference type="Proteomes" id="UP000644699">
    <property type="component" value="Unassembled WGS sequence"/>
</dbReference>
<dbReference type="SUPFAM" id="SSF52540">
    <property type="entry name" value="P-loop containing nucleoside triphosphate hydrolases"/>
    <property type="match status" value="1"/>
</dbReference>
<comment type="pathway">
    <text evidence="1">Carbohydrate biosynthesis; Calvin cycle.</text>
</comment>
<protein>
    <recommendedName>
        <fullName evidence="3">phosphoribulokinase</fullName>
        <ecNumber evidence="3">2.7.1.19</ecNumber>
    </recommendedName>
    <alternativeName>
        <fullName evidence="10">Phosphopentokinase</fullName>
    </alternativeName>
</protein>
<keyword evidence="7" id="KW-0547">Nucleotide-binding</keyword>
<comment type="similarity">
    <text evidence="2">Belongs to the phosphoribulokinase family.</text>
</comment>
<dbReference type="Gene3D" id="3.40.50.300">
    <property type="entry name" value="P-loop containing nucleotide triphosphate hydrolases"/>
    <property type="match status" value="1"/>
</dbReference>
<dbReference type="InterPro" id="IPR006083">
    <property type="entry name" value="PRK/URK"/>
</dbReference>
<feature type="transmembrane region" description="Helical" evidence="12">
    <location>
        <begin position="219"/>
        <end position="236"/>
    </location>
</feature>
<keyword evidence="12" id="KW-0812">Transmembrane</keyword>
<comment type="caution">
    <text evidence="14">The sequence shown here is derived from an EMBL/GenBank/DDBJ whole genome shotgun (WGS) entry which is preliminary data.</text>
</comment>
<comment type="catalytic activity">
    <reaction evidence="11">
        <text>D-ribulose 5-phosphate + ATP = D-ribulose 1,5-bisphosphate + ADP + H(+)</text>
        <dbReference type="Rhea" id="RHEA:19365"/>
        <dbReference type="ChEBI" id="CHEBI:15378"/>
        <dbReference type="ChEBI" id="CHEBI:30616"/>
        <dbReference type="ChEBI" id="CHEBI:57870"/>
        <dbReference type="ChEBI" id="CHEBI:58121"/>
        <dbReference type="ChEBI" id="CHEBI:456216"/>
        <dbReference type="EC" id="2.7.1.19"/>
    </reaction>
</comment>
<feature type="transmembrane region" description="Helical" evidence="12">
    <location>
        <begin position="383"/>
        <end position="404"/>
    </location>
</feature>
<evidence type="ECO:0000256" key="4">
    <source>
        <dbReference type="ARBA" id="ARBA00022531"/>
    </source>
</evidence>
<evidence type="ECO:0000256" key="2">
    <source>
        <dbReference type="ARBA" id="ARBA00009719"/>
    </source>
</evidence>
<dbReference type="RefSeq" id="WP_188913432.1">
    <property type="nucleotide sequence ID" value="NZ_BMIQ01000014.1"/>
</dbReference>
<evidence type="ECO:0000256" key="12">
    <source>
        <dbReference type="SAM" id="Phobius"/>
    </source>
</evidence>
<evidence type="ECO:0000256" key="1">
    <source>
        <dbReference type="ARBA" id="ARBA00005215"/>
    </source>
</evidence>
<gene>
    <name evidence="14" type="ORF">GCM10011390_49860</name>
</gene>
<reference evidence="14" key="1">
    <citation type="journal article" date="2014" name="Int. J. Syst. Evol. Microbiol.">
        <title>Complete genome sequence of Corynebacterium casei LMG S-19264T (=DSM 44701T), isolated from a smear-ripened cheese.</title>
        <authorList>
            <consortium name="US DOE Joint Genome Institute (JGI-PGF)"/>
            <person name="Walter F."/>
            <person name="Albersmeier A."/>
            <person name="Kalinowski J."/>
            <person name="Ruckert C."/>
        </authorList>
    </citation>
    <scope>NUCLEOTIDE SEQUENCE</scope>
    <source>
        <strain evidence="14">CGMCC 1.15367</strain>
    </source>
</reference>
<feature type="transmembrane region" description="Helical" evidence="12">
    <location>
        <begin position="256"/>
        <end position="279"/>
    </location>
</feature>
<dbReference type="EMBL" id="BMIQ01000014">
    <property type="protein sequence ID" value="GGE24469.1"/>
    <property type="molecule type" value="Genomic_DNA"/>
</dbReference>
<dbReference type="PANTHER" id="PTHR10285">
    <property type="entry name" value="URIDINE KINASE"/>
    <property type="match status" value="1"/>
</dbReference>
<feature type="transmembrane region" description="Helical" evidence="12">
    <location>
        <begin position="110"/>
        <end position="127"/>
    </location>
</feature>
<evidence type="ECO:0000313" key="14">
    <source>
        <dbReference type="EMBL" id="GGE24469.1"/>
    </source>
</evidence>
<sequence length="714" mass="81191">MTGTPRPLPFRERVLGWTGQIARSPLFWIVLALKLVVSGLAGSDYLTQLFVPFIGRFVAEPLSNPYQTFWSMGLHSNFPYPALMLFIEGLPHLALRVVGLGDLGPRALLVLYRLPLLAADIAIFLILCRWLRTHVALLLRLYWACPLLFYISYVHGQLDAIPVALLMACIYCLISGRHMLAAVLLGCALATKTHIIVSLPIALVYLWQNTSRKKLVAKFLVLSLAVFLFWNLPYIASTGFLRMVFLNPEQGRVGLAQIPVAGGSLAFFIIPALIAGLIAYSLHIHIHNRDLLLSFIGFCFGSILLFVAPAQGWYFWIVPFFAYFFARLSLPYLALFMLLQAAYFLFFALIPGSDYVTVWQFGGAGRQGTLFDLVGTLGINPQLPLNIGFTALQTVLLLCCAVVYHRGIRLAQQHKLTARPYMIGIAGDSGAGKSTLSDGLRALFGARHLDVICGDDMHKWQRGHDRWVEFTHLDPRANELHNELHYLRSIRQNRLIWRRHYDHNTGRFTEDHPIKPRSVMILEGLHAYYLKPARELYDLKIFVKPDADVLLHRKVVRDMRKRNYTKEAVIAAVEKRMADSRKYIVTQERFADIVVSFLSREAISADDIGRPDLAIDERLRITLSNAYFFDTLVDDLHEAVPGNLHHYYDDHDLQVLEFDRPLDIEDIRALAEKHLDGLQDFGVYDPQWRPGWEGLLQLVLGYCIFHGWHDRHAA</sequence>
<feature type="transmembrane region" description="Helical" evidence="12">
    <location>
        <begin position="182"/>
        <end position="207"/>
    </location>
</feature>
<dbReference type="PRINTS" id="PR00478">
    <property type="entry name" value="PHRIBLKINASE"/>
</dbReference>
<evidence type="ECO:0000256" key="9">
    <source>
        <dbReference type="ARBA" id="ARBA00022840"/>
    </source>
</evidence>
<dbReference type="GO" id="GO:0005524">
    <property type="term" value="F:ATP binding"/>
    <property type="evidence" value="ECO:0007669"/>
    <property type="project" value="UniProtKB-KW"/>
</dbReference>
<keyword evidence="6" id="KW-0808">Transferase</keyword>
<dbReference type="AlphaFoldDB" id="A0A917ECZ6"/>